<feature type="transmembrane region" description="Helical" evidence="2">
    <location>
        <begin position="446"/>
        <end position="465"/>
    </location>
</feature>
<feature type="region of interest" description="Disordered" evidence="1">
    <location>
        <begin position="687"/>
        <end position="743"/>
    </location>
</feature>
<proteinExistence type="predicted"/>
<feature type="transmembrane region" description="Helical" evidence="2">
    <location>
        <begin position="408"/>
        <end position="434"/>
    </location>
</feature>
<keyword evidence="2" id="KW-0812">Transmembrane</keyword>
<protein>
    <submittedName>
        <fullName evidence="3">Uncharacterized protein</fullName>
    </submittedName>
</protein>
<dbReference type="EnsemblMetazoa" id="OVOC3250.1">
    <property type="protein sequence ID" value="OVOC3250.1"/>
    <property type="gene ID" value="WBGene00240059"/>
</dbReference>
<feature type="transmembrane region" description="Helical" evidence="2">
    <location>
        <begin position="12"/>
        <end position="34"/>
    </location>
</feature>
<evidence type="ECO:0000313" key="4">
    <source>
        <dbReference type="Proteomes" id="UP000024404"/>
    </source>
</evidence>
<feature type="region of interest" description="Disordered" evidence="1">
    <location>
        <begin position="629"/>
        <end position="656"/>
    </location>
</feature>
<feature type="compositionally biased region" description="Polar residues" evidence="1">
    <location>
        <begin position="731"/>
        <end position="743"/>
    </location>
</feature>
<feature type="transmembrane region" description="Helical" evidence="2">
    <location>
        <begin position="367"/>
        <end position="387"/>
    </location>
</feature>
<name>A0A8R1XW88_ONCVO</name>
<feature type="transmembrane region" description="Helical" evidence="2">
    <location>
        <begin position="263"/>
        <end position="285"/>
    </location>
</feature>
<evidence type="ECO:0000313" key="3">
    <source>
        <dbReference type="EnsemblMetazoa" id="OVOC3250.1"/>
    </source>
</evidence>
<feature type="transmembrane region" description="Helical" evidence="2">
    <location>
        <begin position="46"/>
        <end position="67"/>
    </location>
</feature>
<dbReference type="Proteomes" id="UP000024404">
    <property type="component" value="Unassembled WGS sequence"/>
</dbReference>
<keyword evidence="4" id="KW-1185">Reference proteome</keyword>
<evidence type="ECO:0000256" key="1">
    <source>
        <dbReference type="SAM" id="MobiDB-lite"/>
    </source>
</evidence>
<feature type="transmembrane region" description="Helical" evidence="2">
    <location>
        <begin position="88"/>
        <end position="109"/>
    </location>
</feature>
<feature type="transmembrane region" description="Helical" evidence="2">
    <location>
        <begin position="196"/>
        <end position="220"/>
    </location>
</feature>
<reference evidence="3" key="2">
    <citation type="submission" date="2022-06" db="UniProtKB">
        <authorList>
            <consortium name="EnsemblMetazoa"/>
        </authorList>
    </citation>
    <scope>IDENTIFICATION</scope>
</reference>
<feature type="transmembrane region" description="Helical" evidence="2">
    <location>
        <begin position="291"/>
        <end position="311"/>
    </location>
</feature>
<feature type="transmembrane region" description="Helical" evidence="2">
    <location>
        <begin position="318"/>
        <end position="342"/>
    </location>
</feature>
<feature type="transmembrane region" description="Helical" evidence="2">
    <location>
        <begin position="121"/>
        <end position="142"/>
    </location>
</feature>
<feature type="transmembrane region" description="Helical" evidence="2">
    <location>
        <begin position="472"/>
        <end position="492"/>
    </location>
</feature>
<dbReference type="AlphaFoldDB" id="A0A8R1XW88"/>
<keyword evidence="2" id="KW-0472">Membrane</keyword>
<accession>A0A8R1XW88</accession>
<feature type="transmembrane region" description="Helical" evidence="2">
    <location>
        <begin position="154"/>
        <end position="176"/>
    </location>
</feature>
<keyword evidence="2" id="KW-1133">Transmembrane helix</keyword>
<evidence type="ECO:0000256" key="2">
    <source>
        <dbReference type="SAM" id="Phobius"/>
    </source>
</evidence>
<sequence length="743" mass="84145">MFTATYVSAQYSLTYSIISVAFSLINAFHVFTSWSLKERYDTMRYLQLNSLIGFLSFVAIFLIYYLLKNLIKLARNMEENLQSFKHQNKIMFCSALHLILGLLDFLTCYKMDESAPYSSSFIVQQICCACLSLSIAYMQWYFRNACNTHILRSIVIMNACLFIQELSHAYTTYMLIDILGRKDDLISKLSMFDHIQILHLLLCSFAIHIVRLAACIYPVVAFSTKVFPVEVLYRIRFLSDHERGITTMQASRADTADKEESKLIFCGVAILSAVAITTDIAYNIFTEVERIGSTGISLLYVICFLIICYQYRKQRRAIFLKLLVVLSIAILNSSVHTIYAYAEALFTNQLYDIINKSIRNFTINCNYFFISLGLTVLSIKSAIYCFRTITGHTALYAQPITIIVPLRWLTFLAYILITVITIEIVFTVIMYRFFSTKLDLVLGTKLFLWVNTISTCLLQIWICKYERFQRCVIILVVQLISDCLTTLLLIMVQANIVKTVITIMTLRSKTFRHANARIFYIAVDHILQIIQWVLNICSLGVTLIVLDATETGGDDSNEAVDNLAFFSDEISYAPSMNELLAIEHPDEMERTDSSIDHRPATSDYLLAETDNADKAGSSKVRFAEELDNSGVEGSCSEVDNSATKDDNNDGIAKLDNNSVASTSKHIDNTNENDKIVIEEHVPIPPPRTFNHNAMDNADNDNSSDTDSNIDYTQDLSMIDVLTTDDGDLNVDNDNASNNPAEDD</sequence>
<organism evidence="3 4">
    <name type="scientific">Onchocerca volvulus</name>
    <dbReference type="NCBI Taxonomy" id="6282"/>
    <lineage>
        <taxon>Eukaryota</taxon>
        <taxon>Metazoa</taxon>
        <taxon>Ecdysozoa</taxon>
        <taxon>Nematoda</taxon>
        <taxon>Chromadorea</taxon>
        <taxon>Rhabditida</taxon>
        <taxon>Spirurina</taxon>
        <taxon>Spiruromorpha</taxon>
        <taxon>Filarioidea</taxon>
        <taxon>Onchocercidae</taxon>
        <taxon>Onchocerca</taxon>
    </lineage>
</organism>
<reference evidence="4" key="1">
    <citation type="submission" date="2013-10" db="EMBL/GenBank/DDBJ databases">
        <title>Genome sequencing of Onchocerca volvulus.</title>
        <authorList>
            <person name="Cotton J."/>
            <person name="Tsai J."/>
            <person name="Stanley E."/>
            <person name="Tracey A."/>
            <person name="Holroyd N."/>
            <person name="Lustigman S."/>
            <person name="Berriman M."/>
        </authorList>
    </citation>
    <scope>NUCLEOTIDE SEQUENCE</scope>
</reference>
<dbReference type="EMBL" id="CMVM020000082">
    <property type="status" value="NOT_ANNOTATED_CDS"/>
    <property type="molecule type" value="Genomic_DNA"/>
</dbReference>